<keyword evidence="2" id="KW-0812">Transmembrane</keyword>
<feature type="transmembrane region" description="Helical" evidence="2">
    <location>
        <begin position="203"/>
        <end position="225"/>
    </location>
</feature>
<gene>
    <name evidence="3" type="ORF">FHS07_002667</name>
</gene>
<comment type="caution">
    <text evidence="3">The sequence shown here is derived from an EMBL/GenBank/DDBJ whole genome shotgun (WGS) entry which is preliminary data.</text>
</comment>
<dbReference type="Proteomes" id="UP000543579">
    <property type="component" value="Unassembled WGS sequence"/>
</dbReference>
<keyword evidence="2" id="KW-1133">Transmembrane helix</keyword>
<reference evidence="3 4" key="1">
    <citation type="submission" date="2020-08" db="EMBL/GenBank/DDBJ databases">
        <title>Genomic Encyclopedia of Type Strains, Phase III (KMG-III): the genomes of soil and plant-associated and newly described type strains.</title>
        <authorList>
            <person name="Whitman W."/>
        </authorList>
    </citation>
    <scope>NUCLEOTIDE SEQUENCE [LARGE SCALE GENOMIC DNA]</scope>
    <source>
        <strain evidence="3 4">CECT 8356</strain>
    </source>
</reference>
<evidence type="ECO:0000256" key="1">
    <source>
        <dbReference type="SAM" id="MobiDB-lite"/>
    </source>
</evidence>
<proteinExistence type="predicted"/>
<accession>A0A7W5GFT2</accession>
<organism evidence="3 4">
    <name type="scientific">Microbacterium proteolyticum</name>
    <dbReference type="NCBI Taxonomy" id="1572644"/>
    <lineage>
        <taxon>Bacteria</taxon>
        <taxon>Bacillati</taxon>
        <taxon>Actinomycetota</taxon>
        <taxon>Actinomycetes</taxon>
        <taxon>Micrococcales</taxon>
        <taxon>Microbacteriaceae</taxon>
        <taxon>Microbacterium</taxon>
    </lineage>
</organism>
<sequence>MEIPTYLRVLWRSKWLLVVGAVVAAVAAFFAGFTITNGQVEPRAEQSYRAGTTLLLNGPDQPLYQAVIPGQELQEGQTQPQTVDLTSRAILYAYLISGQDMRATVESQIGTFAEEETLTALRRTTQPAGDESFAGRYVLPILEVIGTASTPERAEQISRTAAQTFEAQVVSDQTAAEIPEGNRVLITTIDQKPGAALEGSNPAIPVVVTFLGVFLLFVAAAYIIAGSKASRERKRAAKAARDDDAPSSAKLDDDADFSIDDLLPGQSSDSEAEAVRSRARSRSSRVESTTLRSDL</sequence>
<protein>
    <recommendedName>
        <fullName evidence="5">Capsular polysaccharide biosynthesis protein</fullName>
    </recommendedName>
</protein>
<evidence type="ECO:0000313" key="4">
    <source>
        <dbReference type="Proteomes" id="UP000543579"/>
    </source>
</evidence>
<feature type="region of interest" description="Disordered" evidence="1">
    <location>
        <begin position="237"/>
        <end position="295"/>
    </location>
</feature>
<keyword evidence="2" id="KW-0472">Membrane</keyword>
<evidence type="ECO:0000313" key="3">
    <source>
        <dbReference type="EMBL" id="MBB3158949.1"/>
    </source>
</evidence>
<dbReference type="AlphaFoldDB" id="A0A7W5GFT2"/>
<evidence type="ECO:0008006" key="5">
    <source>
        <dbReference type="Google" id="ProtNLM"/>
    </source>
</evidence>
<feature type="compositionally biased region" description="Low complexity" evidence="1">
    <location>
        <begin position="260"/>
        <end position="269"/>
    </location>
</feature>
<name>A0A7W5GFT2_9MICO</name>
<evidence type="ECO:0000256" key="2">
    <source>
        <dbReference type="SAM" id="Phobius"/>
    </source>
</evidence>
<dbReference type="EMBL" id="JACHXY010000003">
    <property type="protein sequence ID" value="MBB3158949.1"/>
    <property type="molecule type" value="Genomic_DNA"/>
</dbReference>
<dbReference type="RefSeq" id="WP_183420365.1">
    <property type="nucleotide sequence ID" value="NZ_JACHXY010000003.1"/>
</dbReference>
<feature type="transmembrane region" description="Helical" evidence="2">
    <location>
        <begin position="15"/>
        <end position="35"/>
    </location>
</feature>